<dbReference type="AlphaFoldDB" id="A0A5M6DGE0"/>
<dbReference type="InterPro" id="IPR010384">
    <property type="entry name" value="MtfA_fam"/>
</dbReference>
<dbReference type="EMBL" id="VWSF01000007">
    <property type="protein sequence ID" value="KAA5546571.1"/>
    <property type="molecule type" value="Genomic_DNA"/>
</dbReference>
<name>A0A5M6DGE0_9BACT</name>
<dbReference type="Pfam" id="PF06167">
    <property type="entry name" value="Peptidase_M90"/>
    <property type="match status" value="1"/>
</dbReference>
<dbReference type="InterPro" id="IPR042252">
    <property type="entry name" value="MtfA_N"/>
</dbReference>
<keyword evidence="2" id="KW-1185">Reference proteome</keyword>
<proteinExistence type="predicted"/>
<dbReference type="Proteomes" id="UP000323426">
    <property type="component" value="Unassembled WGS sequence"/>
</dbReference>
<evidence type="ECO:0000313" key="1">
    <source>
        <dbReference type="EMBL" id="KAA5546571.1"/>
    </source>
</evidence>
<protein>
    <submittedName>
        <fullName evidence="1">Zinc-dependent peptidase</fullName>
    </submittedName>
</protein>
<dbReference type="GO" id="GO:0004177">
    <property type="term" value="F:aminopeptidase activity"/>
    <property type="evidence" value="ECO:0007669"/>
    <property type="project" value="TreeGrafter"/>
</dbReference>
<gene>
    <name evidence="1" type="ORF">F0145_11470</name>
</gene>
<organism evidence="1 2">
    <name type="scientific">Adhaeribacter rhizoryzae</name>
    <dbReference type="NCBI Taxonomy" id="2607907"/>
    <lineage>
        <taxon>Bacteria</taxon>
        <taxon>Pseudomonadati</taxon>
        <taxon>Bacteroidota</taxon>
        <taxon>Cytophagia</taxon>
        <taxon>Cytophagales</taxon>
        <taxon>Hymenobacteraceae</taxon>
        <taxon>Adhaeribacter</taxon>
    </lineage>
</organism>
<accession>A0A5M6DGE0</accession>
<reference evidence="1 2" key="1">
    <citation type="submission" date="2019-09" db="EMBL/GenBank/DDBJ databases">
        <title>Genome sequence and assembly of Adhaeribacter sp.</title>
        <authorList>
            <person name="Chhetri G."/>
        </authorList>
    </citation>
    <scope>NUCLEOTIDE SEQUENCE [LARGE SCALE GENOMIC DNA]</scope>
    <source>
        <strain evidence="1 2">DK36</strain>
    </source>
</reference>
<comment type="caution">
    <text evidence="1">The sequence shown here is derived from an EMBL/GenBank/DDBJ whole genome shotgun (WGS) entry which is preliminary data.</text>
</comment>
<dbReference type="Gene3D" id="1.10.472.150">
    <property type="entry name" value="Glucose-regulated metallo-peptidase M90, N-terminal domain"/>
    <property type="match status" value="1"/>
</dbReference>
<dbReference type="InterPro" id="IPR024079">
    <property type="entry name" value="MetalloPept_cat_dom_sf"/>
</dbReference>
<evidence type="ECO:0000313" key="2">
    <source>
        <dbReference type="Proteomes" id="UP000323426"/>
    </source>
</evidence>
<dbReference type="SUPFAM" id="SSF55486">
    <property type="entry name" value="Metalloproteases ('zincins'), catalytic domain"/>
    <property type="match status" value="1"/>
</dbReference>
<dbReference type="Gene3D" id="3.40.390.10">
    <property type="entry name" value="Collagenase (Catalytic Domain)"/>
    <property type="match status" value="1"/>
</dbReference>
<sequence length="262" mass="30179">MLGGICFLLIFILYRRSTNKYYQRLHLLNISFPETWQDLLEKNSVFYANLSPADKKIFNQRVQFFLAEKKVEGIDTNLDDTVRLLVAASAIIPTFAFPFFEYPNLKQVLIYPNAFDEKFRTEHTAGQERIIAGMVGNMYLNNTLLLSKPNLLAGFQNQDNSNVGIHEFVHLLDKADGAIDGLPEIFLNNAYAIPWLQVLKAEVKKMKKGQSDINPYGLTNNAEFLAVVSEYFFDNPEKLNQNHPELYRLLCTIFQQDPERSR</sequence>
<dbReference type="PANTHER" id="PTHR30164">
    <property type="entry name" value="MTFA PEPTIDASE"/>
    <property type="match status" value="1"/>
</dbReference>
<dbReference type="GO" id="GO:0008237">
    <property type="term" value="F:metallopeptidase activity"/>
    <property type="evidence" value="ECO:0007669"/>
    <property type="project" value="InterPro"/>
</dbReference>
<dbReference type="CDD" id="cd20169">
    <property type="entry name" value="Peptidase_M90_mtfA"/>
    <property type="match status" value="1"/>
</dbReference>
<dbReference type="PANTHER" id="PTHR30164:SF2">
    <property type="entry name" value="PROTEIN MTFA"/>
    <property type="match status" value="1"/>
</dbReference>
<dbReference type="GO" id="GO:0005829">
    <property type="term" value="C:cytosol"/>
    <property type="evidence" value="ECO:0007669"/>
    <property type="project" value="TreeGrafter"/>
</dbReference>